<dbReference type="AlphaFoldDB" id="M5GGE6"/>
<name>M5GGE6_DACPD</name>
<gene>
    <name evidence="3" type="ORF">DACRYDRAFT_13403</name>
</gene>
<feature type="compositionally biased region" description="Acidic residues" evidence="1">
    <location>
        <begin position="1"/>
        <end position="13"/>
    </location>
</feature>
<keyword evidence="4" id="KW-1185">Reference proteome</keyword>
<dbReference type="Proteomes" id="UP000030653">
    <property type="component" value="Unassembled WGS sequence"/>
</dbReference>
<evidence type="ECO:0000313" key="3">
    <source>
        <dbReference type="EMBL" id="EJU05353.1"/>
    </source>
</evidence>
<reference evidence="3 4" key="1">
    <citation type="journal article" date="2012" name="Science">
        <title>The Paleozoic origin of enzymatic lignin decomposition reconstructed from 31 fungal genomes.</title>
        <authorList>
            <person name="Floudas D."/>
            <person name="Binder M."/>
            <person name="Riley R."/>
            <person name="Barry K."/>
            <person name="Blanchette R.A."/>
            <person name="Henrissat B."/>
            <person name="Martinez A.T."/>
            <person name="Otillar R."/>
            <person name="Spatafora J.W."/>
            <person name="Yadav J.S."/>
            <person name="Aerts A."/>
            <person name="Benoit I."/>
            <person name="Boyd A."/>
            <person name="Carlson A."/>
            <person name="Copeland A."/>
            <person name="Coutinho P.M."/>
            <person name="de Vries R.P."/>
            <person name="Ferreira P."/>
            <person name="Findley K."/>
            <person name="Foster B."/>
            <person name="Gaskell J."/>
            <person name="Glotzer D."/>
            <person name="Gorecki P."/>
            <person name="Heitman J."/>
            <person name="Hesse C."/>
            <person name="Hori C."/>
            <person name="Igarashi K."/>
            <person name="Jurgens J.A."/>
            <person name="Kallen N."/>
            <person name="Kersten P."/>
            <person name="Kohler A."/>
            <person name="Kuees U."/>
            <person name="Kumar T.K.A."/>
            <person name="Kuo A."/>
            <person name="LaButti K."/>
            <person name="Larrondo L.F."/>
            <person name="Lindquist E."/>
            <person name="Ling A."/>
            <person name="Lombard V."/>
            <person name="Lucas S."/>
            <person name="Lundell T."/>
            <person name="Martin R."/>
            <person name="McLaughlin D.J."/>
            <person name="Morgenstern I."/>
            <person name="Morin E."/>
            <person name="Murat C."/>
            <person name="Nagy L.G."/>
            <person name="Nolan M."/>
            <person name="Ohm R.A."/>
            <person name="Patyshakuliyeva A."/>
            <person name="Rokas A."/>
            <person name="Ruiz-Duenas F.J."/>
            <person name="Sabat G."/>
            <person name="Salamov A."/>
            <person name="Samejima M."/>
            <person name="Schmutz J."/>
            <person name="Slot J.C."/>
            <person name="St John F."/>
            <person name="Stenlid J."/>
            <person name="Sun H."/>
            <person name="Sun S."/>
            <person name="Syed K."/>
            <person name="Tsang A."/>
            <person name="Wiebenga A."/>
            <person name="Young D."/>
            <person name="Pisabarro A."/>
            <person name="Eastwood D.C."/>
            <person name="Martin F."/>
            <person name="Cullen D."/>
            <person name="Grigoriev I.V."/>
            <person name="Hibbett D.S."/>
        </authorList>
    </citation>
    <scope>NUCLEOTIDE SEQUENCE [LARGE SCALE GENOMIC DNA]</scope>
    <source>
        <strain evidence="3 4">DJM-731 SS1</strain>
    </source>
</reference>
<dbReference type="HOGENOM" id="CLU_1161088_0_0_1"/>
<dbReference type="RefSeq" id="XP_040632247.1">
    <property type="nucleotide sequence ID" value="XM_040770978.1"/>
</dbReference>
<proteinExistence type="predicted"/>
<dbReference type="EMBL" id="JH795856">
    <property type="protein sequence ID" value="EJU05353.1"/>
    <property type="molecule type" value="Genomic_DNA"/>
</dbReference>
<keyword evidence="2" id="KW-0812">Transmembrane</keyword>
<dbReference type="GeneID" id="63686040"/>
<feature type="transmembrane region" description="Helical" evidence="2">
    <location>
        <begin position="186"/>
        <end position="209"/>
    </location>
</feature>
<protein>
    <submittedName>
        <fullName evidence="3">Uncharacterized protein</fullName>
    </submittedName>
</protein>
<evidence type="ECO:0000256" key="1">
    <source>
        <dbReference type="SAM" id="MobiDB-lite"/>
    </source>
</evidence>
<organism evidence="3 4">
    <name type="scientific">Dacryopinax primogenitus (strain DJM 731)</name>
    <name type="common">Brown rot fungus</name>
    <dbReference type="NCBI Taxonomy" id="1858805"/>
    <lineage>
        <taxon>Eukaryota</taxon>
        <taxon>Fungi</taxon>
        <taxon>Dikarya</taxon>
        <taxon>Basidiomycota</taxon>
        <taxon>Agaricomycotina</taxon>
        <taxon>Dacrymycetes</taxon>
        <taxon>Dacrymycetales</taxon>
        <taxon>Dacrymycetaceae</taxon>
        <taxon>Dacryopinax</taxon>
    </lineage>
</organism>
<feature type="transmembrane region" description="Helical" evidence="2">
    <location>
        <begin position="216"/>
        <end position="237"/>
    </location>
</feature>
<sequence length="239" mass="25078">MHSGEDTDLDDIPLDSVTAPGTNVPSDGMPAAPNDPAMNSLQGGGEEKPDQCGWLCFLKDTLGVSGGMSRGGSGRASRLRVAEDEEARIGLIMGTKATMSVTSCQTNVVDFDAKTYAHLHHIYGRTYGYVKTNASLQCISWCGCGTMLMVKHMVQDVGYCMEVCTSSCISCVDMIRSGGCVECCCGLLAIFLIFALIGSALVSIMYSVVQIYTKNVGTAQAAVGMVTSVVAVGTAALKL</sequence>
<evidence type="ECO:0000313" key="4">
    <source>
        <dbReference type="Proteomes" id="UP000030653"/>
    </source>
</evidence>
<keyword evidence="2" id="KW-1133">Transmembrane helix</keyword>
<accession>M5GGE6</accession>
<keyword evidence="2" id="KW-0472">Membrane</keyword>
<feature type="region of interest" description="Disordered" evidence="1">
    <location>
        <begin position="1"/>
        <end position="46"/>
    </location>
</feature>
<evidence type="ECO:0000256" key="2">
    <source>
        <dbReference type="SAM" id="Phobius"/>
    </source>
</evidence>